<dbReference type="VEuPathDB" id="TriTrypDB:LPAL13_200020000"/>
<dbReference type="OrthoDB" id="272810at2759"/>
<dbReference type="InterPro" id="IPR026847">
    <property type="entry name" value="VPS13"/>
</dbReference>
<name>A0A088RNM5_LEIPA</name>
<feature type="compositionally biased region" description="Low complexity" evidence="4">
    <location>
        <begin position="209"/>
        <end position="223"/>
    </location>
</feature>
<proteinExistence type="inferred from homology"/>
<dbReference type="GO" id="GO:0045053">
    <property type="term" value="P:protein retention in Golgi apparatus"/>
    <property type="evidence" value="ECO:0007669"/>
    <property type="project" value="TreeGrafter"/>
</dbReference>
<feature type="domain" description="Vacuolar protein sorting-associated protein 13 VPS13 adaptor binding" evidence="6">
    <location>
        <begin position="3710"/>
        <end position="4003"/>
    </location>
</feature>
<accession>A0A088RNM5</accession>
<evidence type="ECO:0000256" key="2">
    <source>
        <dbReference type="ARBA" id="ARBA00022448"/>
    </source>
</evidence>
<dbReference type="EMBL" id="CP009389">
    <property type="protein sequence ID" value="AIN97642.1"/>
    <property type="molecule type" value="Genomic_DNA"/>
</dbReference>
<protein>
    <submittedName>
        <fullName evidence="7">Vacuolar sorting protein, putative</fullName>
    </submittedName>
</protein>
<feature type="region of interest" description="Disordered" evidence="4">
    <location>
        <begin position="4544"/>
        <end position="4566"/>
    </location>
</feature>
<evidence type="ECO:0000256" key="3">
    <source>
        <dbReference type="ARBA" id="ARBA00023055"/>
    </source>
</evidence>
<dbReference type="InterPro" id="IPR009543">
    <property type="entry name" value="VPS13_VAB"/>
</dbReference>
<reference evidence="7 8" key="1">
    <citation type="journal article" date="2015" name="Sci. Rep.">
        <title>The genome of Leishmania panamensis: insights into genomics of the L. (Viannia) subgenus.</title>
        <authorList>
            <person name="Llanes A."/>
            <person name="Restrepo C.M."/>
            <person name="Vecchio G.D."/>
            <person name="Anguizola F.J."/>
            <person name="Lleonart R."/>
        </authorList>
    </citation>
    <scope>NUCLEOTIDE SEQUENCE [LARGE SCALE GENOMIC DNA]</scope>
    <source>
        <strain evidence="7 8">MHOM/PA/94/PSC-1</strain>
    </source>
</reference>
<keyword evidence="8" id="KW-1185">Reference proteome</keyword>
<feature type="region of interest" description="Disordered" evidence="4">
    <location>
        <begin position="4584"/>
        <end position="4613"/>
    </location>
</feature>
<dbReference type="GeneID" id="22574357"/>
<sequence>MFNKFVAYVLTSFLGDYFDNIDREQIKVSVWNGLVHMRNLRVRQDALRFLDVPVCVLMGTIEELRIIIPWTRLRSESVVVQIRKAQLVIADKETAGYSVDQDVREARARKFRELAATDEALLLAFCESLSHASSSAAPPTSVPSPASAAADSCDDNFTARLKASILNNIRVEIEDLWVHYTSSIAGVTPAVDNVLPGGVVEEVATRQLSQRQPQQSMDSSPPSTAHVNTAVQQSSQQASLSFQIKGLKTCGCNELFEPAFVAPGERMVRQIISFHGLTASLRTSSSRESKIPFLIPFDMTLELAYQPVYTDASTPQYMAAARMKDTCLFIITSETCTTCQSLAQCLVDVRQRQALRRLRPIGVRPTANPHAWWRYALDAVRQQLRKNKTAAPASTHKPTPFSWRTYVSMKQKRDRYMRLYLRQQRTALRAAGWLEPLTVEEHVEMMGLEEELSLDVLKVGKKLALWRVGVERAEYEKLLSEKRAAGGAGETLTTSPVPLSAPSAQRVAPVAKGGWFSFWRSESQPTTVTSDSAGYEAADGLSDEARAELRELVQLMSAKRWTEAQRALIEQEFGISSEEAETFAYSDASLPAPTPDLAAMNSPKKQISHRSVPNCVVFLQAAALKVELQCSVLCALNVPSVPMRKAAPSTPAHATLAQVALHTLQAGVEWGGVSAASPSVLPAAYYWGTMEHFSITATPLTALDDPQLPPTLTEEVILSIGRPTTRQDDSQSNLSSSPQSINSTGGPRTSAANIVERVASVHLSRSRTFSPLESCWSILPDECRRHGAVQVEWTIRSAQQLTSETSALHFAHVGLATVHLVINVVSLSRLSSLFFRVLWPEVALLYPSPDPSTGVVKVRSSPPIASSSDDDFTALTVPVSACMTHAEQCCSTGADARLILLRRIVEQQLSIDWSVAVDAMLVSLFEVPQVQGCELALTQVCLRNDVVHCLQRQERWRAEVSKDHPNASFSPATMTTAAAPLGSLETDWIDCTHLQIAAVRLSVLFPTTPASVLATESIERSVLLSDTTIAVVVERSLLGRCHPTLPQWNLHISSSNAVSLTWSRTSLSVLTTACSLLADLAASVWSNILQREAAPMDAGQSPEDDAVYTFRVRVLPHPTGKRFWHAARGQQGHADDEHEDDPPLTADERESYYKQLHPFSAARRHSTVVTGAALPQRVDIRPGVCIVYHAQRSTFPAHCYALLHGCTHVHCDGGAKDSGVTAAASVTTGPRVHLYVSQGGMNHEEALESGYSEAKRFLLDSLKVPPALLENAVWLKRAVNAWLEKLNAEEGDKGAPSQQHVETALSRVLAGTQVVPCRYVAFQCANDAEACAVAAALRRCCVAGTTPPWGLRSSVQARYNTDVSPPELLKQPLYGVTVSFPLLCMTCEGSEPVLCSDALEMNTACADSSRSSRRDAVLSFTPFLLCQNSYRDKQRYELRVADRVALYAGFGGSRARDNDLKLLEVSTPSSTPVTGTSSRTAGDACALFMCFKDYKRSSPLLSARRCAVRVAPAAQMWLRAGPALLEWGEAWWDTAGLLTNRLFSEEIISGYPWWRSRGRDEDAQEEQIGEDADVHSRMPTEVEMEWRGSSECGNNGMSIHVDVTVPALQVDLELENAVETSQLSRDIPVLQFRALGAVLQWCLTDACSHLWLSAQTPQLQWCCSSASGTGPAKANWITLMQPHNAVSPSESRVDSAELSVDWKLHKPPPTLSLSDWLRARSGGGEGGVSVSTTGIRDQQELKMQLRCVQLVYWHPLLMHLLQSVLDGLVPRASAVVSREPCWFCAGTLFCPPLSWRIAEKAPVAVSWTHVCTSVTLQSVELQVPRQVDWIAQAASSALLPPTPHLRLSVKRLSFTDRIKAPPFSSTSDLSPATNTVDIVFAVHFSDMVISHAQPSSGASFQWRLPSWHVIIAYPVFDARCLWEAGVPWHKSFAVVLPSLTESCVLQCSSADLAYVMDAFHANFVYPTPFSREGEPHTVNTSSPASLLKAVVEESTWTLDVKGEATFCISSSQSDASHSDSQSMQCLLQLSGAAASAVRSTSGERSYSFAAQQIWLGCGTPNNLSSGLSKSGGRCILQVVPMHSNSAATAPTASLTLQYGWHSPPDLHVGLRGATGSATLPERVVCLSVDSLGRVITTVNGEAIALLLATFVDDAHLRESLLRYVAETPSSGATASIPTPFHKSSDGRDSEGCIMQVVRIRLEHLQCCIPCSAESIYSPGTSTTTPSTALLVLNGAASKVHVELRKNLSASYVMVRVARLLHCVLEDTGGGGSVATVIPLVLEQPTEWQAPAVAASSRPGHHASLQTPVASVLSTGAPRSTDARLLDGLVGELPEATSPDYTSPELPEVKQGSALQRRVISPASDVLYMSLDDAPMQCKIILQLQPLWIFSPSMVHIVSMLNGVRTQVKSSVTALLHVRATPALHHFTSTATGPEPPRHYALQLRSESLSVFVGEREVTTPATPSCPSASLEAIVQESVGAQEMLLLVTEAVTVEWDSELQASEGVDGTQTVVHLQNMSIRVLQGMRSSTALLEQLDIRLQRQVMASRVPFESSAAATIGTVEEWRLGVDPLHLTLAQLHYTVLLRLVLQQTSLLATIVKHSSSASQSIAAAAADLSSTVASQGLQQHSTSQLRSPFKARSFQFHLSSLRLRVQADDGADGCGPLTAVYFELSKFDATYYTGQHNWPCVEDVGDVLKERGVSLRLTVTLASCHLGTEGNIPTLALTAASSRTSTQPAHTRCSLCVAQEEATKAYRGALQVGQVTLTVETVPMMAWMDILYTPYLRETVPDYQTAKEHLMQQDWWLAEDLVLSERTPLRVTNKLYSLVYLYGNGYTIHMNATRHGQLIFLDEGVTLRIMHATVCMYASSIEAYVAAGNGSYVVIDRETCSVVPPPSAVQRNATGIRPAEVRGMDQQTRTAAEFSSNAGRELGSPKWHRLVGEVQMVLRIPEPRSVASAAAMSYSSAGCAATTSAQRTLVLYSQMHLCLMNARSTETGEDEMTAAFDLAHAGVRSEYVAHHGGSAVDTSDLVADWAVKVLMTEERRRRAGDSTASLTCTRTIHLSAGTGVEVQVRYSDAVFVARAACHAQAAASRWQDAVRQEVWSGFFSSQRGWDAARIENEASVALLMQTQYSHRGAKAGAFGTPTSADTTVDAISLQIPYVSFVVINDSQDIDTPLFCLYANEIHTPQCTLKSLQTSTELRFALQVEYYELSLSHWAPVLEPVEVNVFFTSRKNTSVTDVYDRQGYARLSARTSSVKLYFSLEMLRTVRQLLMLRDMFDSAVVDALATCDTSDGGSARRSTFHTFRLVQTTGLDIAVQLQVYMEKPQGLLERAGGGDDDAFLRGRVLHSGQEWEFNFPRCHGKEVPREHQTIIVQETQEEHPSSAPTSKASGAEVSLAAVGVQRVRMGDSGPLQRYILAEVSVPLRRQGQKQVFLHTLVTFTNRLSIALLQVGLNASGTYDAVGVIPPASSQCVPVQVLRRRVTLALGNSAEASTPSPSLTQMQLSADSIVSLGMSYDSLPCLAGTVFLCVCTSAHGNRSSAGSSSGQRGVARIAVGHNFEVFSRKQDKTHFLLRIQEAARQPVDVLRNSFLSPLRAVMVTAEAVVTIHNAVGVPLMVTLLTRRIHPGRRISLLDTSPDTTVYTQLCSVAVGVGGSYGATEMDPLQDVCLGVSLQQPNGITLAQWSTAPTGSTPTAHHPPACVYTPLDETRRDTQLVLVDPITNATLVLAIRYAQREATLYCPCWIFNETGVPLQLADTTRPHHGNTERCVVPIAGLSGQTVLTATVAPCEVKGSDPGDHHVAGDAQPFLYHSLRAASCNRKENYAGSSGLFLRLWEPAEAGTSGGGAQAGWSDWSSQPLLVDEAAELQVVVCTSRHKRGAVWVLACRVEMGHQASARAYSDTRVVSIRPRWVLVNKSPYALRFAQLSSGVGNRPAALTAQTAPFTEMAVSTLVTPAMVGGRLEPLFSIAMCDDKTHNVDQCRWSPPFSIHTVEEWHLNLVYQSSIPLAEHWPQTSTRAGQWTVQGVVDHLPPLRPEDIQEVGGELFVRREEAKVFSVTTYEHKGCIMCVQVEEALQPPLVLENRTSFTICFRQRGMRRVSTVFPRRRKSWTWDVPPAARQLPAEVELWALLDSVDGSAASTEKTTPAAAASCVLNFDPQQIGRWSSEVDALQGELEVKDAAIGTSSLLFVRVRGVHGISYAVSITMEPTIDAYRTLPFPQFSFALHVASMYVLCRTTDKREGRLQEMLLLAMEPVDFCFAQGARLATDASQLAARRPSEDADRGDMQLIQLRFRSFQVDDERPSAKQRVVAQLVDDKESGFRIERKLLRITPILYCSVVAFWLTPVELHIEDGFITAMIRYVEEVKSSWDTLWPSKPSARIRLSGVAQGCQAQLLPWQVHLEQELSVAKQFSTEAQEGSGQTLVQRPRSTVPLWSRVIAIRQLVVDSLLVSLSLYRSPGAADDPLWKLAGAASLLVGSTQDARLQWDAVQRHDVCDTIWHLLFLHRESCARQLKRQYMSLVNIIGIDKVRGFVSDLLNGYSDPSNDHRGSGNSGRGAGRRQKQRVPCRRAANFLFDHRTAGARSSPGVATTTLRRSGVASASASRTPEYGREAEEVPCTATSWLLRVPERAVPISAQRTTTVAEVARSYLWEDFLAVAQTPEIRAFGGYALGRALAEMQATPRYNLRCVERGGLRPCASEVVRTTLDARRRGAAGAPHPQINCSRCAELEALRGARLRSRESTPLPHPVRDGFLTWEEFAHHINWYEFVDMCTDEEVRLYASLVRQGAAEASCNVCILTSF</sequence>
<dbReference type="GO" id="GO:0006623">
    <property type="term" value="P:protein targeting to vacuole"/>
    <property type="evidence" value="ECO:0007669"/>
    <property type="project" value="TreeGrafter"/>
</dbReference>
<dbReference type="InterPro" id="IPR026854">
    <property type="entry name" value="VPS13_N"/>
</dbReference>
<evidence type="ECO:0000313" key="7">
    <source>
        <dbReference type="EMBL" id="AIN97642.1"/>
    </source>
</evidence>
<dbReference type="Proteomes" id="UP000063063">
    <property type="component" value="Chromosome 20"/>
</dbReference>
<evidence type="ECO:0000313" key="8">
    <source>
        <dbReference type="Proteomes" id="UP000063063"/>
    </source>
</evidence>
<feature type="region of interest" description="Disordered" evidence="4">
    <location>
        <begin position="206"/>
        <end position="226"/>
    </location>
</feature>
<dbReference type="PANTHER" id="PTHR16166">
    <property type="entry name" value="VACUOLAR PROTEIN SORTING-ASSOCIATED PROTEIN VPS13"/>
    <property type="match status" value="1"/>
</dbReference>
<gene>
    <name evidence="7" type="ORF">LPMP_201480</name>
</gene>
<feature type="domain" description="Chorein N-terminal" evidence="5">
    <location>
        <begin position="1"/>
        <end position="180"/>
    </location>
</feature>
<dbReference type="Pfam" id="PF25036">
    <property type="entry name" value="VPS13_VAB"/>
    <property type="match status" value="1"/>
</dbReference>
<dbReference type="PANTHER" id="PTHR16166:SF93">
    <property type="entry name" value="INTERMEMBRANE LIPID TRANSFER PROTEIN VPS13"/>
    <property type="match status" value="1"/>
</dbReference>
<keyword evidence="2" id="KW-0813">Transport</keyword>
<keyword evidence="3" id="KW-0445">Lipid transport</keyword>
<dbReference type="eggNOG" id="KOG1809">
    <property type="taxonomic scope" value="Eukaryota"/>
</dbReference>
<dbReference type="VEuPathDB" id="TriTrypDB:LPMP_201480"/>
<dbReference type="GO" id="GO:0006869">
    <property type="term" value="P:lipid transport"/>
    <property type="evidence" value="ECO:0007669"/>
    <property type="project" value="UniProtKB-KW"/>
</dbReference>
<feature type="compositionally biased region" description="Low complexity" evidence="4">
    <location>
        <begin position="730"/>
        <end position="743"/>
    </location>
</feature>
<evidence type="ECO:0000256" key="4">
    <source>
        <dbReference type="SAM" id="MobiDB-lite"/>
    </source>
</evidence>
<dbReference type="RefSeq" id="XP_010698349.1">
    <property type="nucleotide sequence ID" value="XM_010700047.1"/>
</dbReference>
<feature type="region of interest" description="Disordered" evidence="4">
    <location>
        <begin position="1125"/>
        <end position="1145"/>
    </location>
</feature>
<feature type="region of interest" description="Disordered" evidence="4">
    <location>
        <begin position="722"/>
        <end position="749"/>
    </location>
</feature>
<dbReference type="KEGG" id="lpan:LPMP_201480"/>
<organism evidence="7 8">
    <name type="scientific">Leishmania panamensis</name>
    <dbReference type="NCBI Taxonomy" id="5679"/>
    <lineage>
        <taxon>Eukaryota</taxon>
        <taxon>Discoba</taxon>
        <taxon>Euglenozoa</taxon>
        <taxon>Kinetoplastea</taxon>
        <taxon>Metakinetoplastina</taxon>
        <taxon>Trypanosomatida</taxon>
        <taxon>Trypanosomatidae</taxon>
        <taxon>Leishmaniinae</taxon>
        <taxon>Leishmania</taxon>
        <taxon>Leishmania guyanensis species complex</taxon>
    </lineage>
</organism>
<evidence type="ECO:0000259" key="5">
    <source>
        <dbReference type="Pfam" id="PF12624"/>
    </source>
</evidence>
<evidence type="ECO:0000259" key="6">
    <source>
        <dbReference type="Pfam" id="PF25036"/>
    </source>
</evidence>
<evidence type="ECO:0000256" key="1">
    <source>
        <dbReference type="ARBA" id="ARBA00006545"/>
    </source>
</evidence>
<dbReference type="Pfam" id="PF12624">
    <property type="entry name" value="VPS13_N"/>
    <property type="match status" value="1"/>
</dbReference>
<comment type="similarity">
    <text evidence="1">Belongs to the VPS13 family.</text>
</comment>